<dbReference type="SUPFAM" id="SSF48498">
    <property type="entry name" value="Tetracyclin repressor-like, C-terminal domain"/>
    <property type="match status" value="1"/>
</dbReference>
<dbReference type="PROSITE" id="PS01081">
    <property type="entry name" value="HTH_TETR_1"/>
    <property type="match status" value="1"/>
</dbReference>
<feature type="DNA-binding region" description="H-T-H motif" evidence="4">
    <location>
        <begin position="39"/>
        <end position="58"/>
    </location>
</feature>
<reference evidence="6 7" key="1">
    <citation type="submission" date="2020-07" db="EMBL/GenBank/DDBJ databases">
        <title>Sequencing the genomes of 1000 actinobacteria strains.</title>
        <authorList>
            <person name="Klenk H.-P."/>
        </authorList>
    </citation>
    <scope>NUCLEOTIDE SEQUENCE [LARGE SCALE GENOMIC DNA]</scope>
    <source>
        <strain evidence="6 7">DSM 45772</strain>
    </source>
</reference>
<dbReference type="PRINTS" id="PR00455">
    <property type="entry name" value="HTHTETR"/>
</dbReference>
<dbReference type="Gene3D" id="1.10.357.10">
    <property type="entry name" value="Tetracycline Repressor, domain 2"/>
    <property type="match status" value="1"/>
</dbReference>
<organism evidence="6 7">
    <name type="scientific">Actinomycetospora corticicola</name>
    <dbReference type="NCBI Taxonomy" id="663602"/>
    <lineage>
        <taxon>Bacteria</taxon>
        <taxon>Bacillati</taxon>
        <taxon>Actinomycetota</taxon>
        <taxon>Actinomycetes</taxon>
        <taxon>Pseudonocardiales</taxon>
        <taxon>Pseudonocardiaceae</taxon>
        <taxon>Actinomycetospora</taxon>
    </lineage>
</organism>
<proteinExistence type="predicted"/>
<dbReference type="SUPFAM" id="SSF46689">
    <property type="entry name" value="Homeodomain-like"/>
    <property type="match status" value="1"/>
</dbReference>
<dbReference type="Proteomes" id="UP000535890">
    <property type="component" value="Unassembled WGS sequence"/>
</dbReference>
<gene>
    <name evidence="6" type="ORF">BJ983_001800</name>
</gene>
<keyword evidence="2 4" id="KW-0238">DNA-binding</keyword>
<dbReference type="PANTHER" id="PTHR30055:SF234">
    <property type="entry name" value="HTH-TYPE TRANSCRIPTIONAL REGULATOR BETI"/>
    <property type="match status" value="1"/>
</dbReference>
<name>A0A7Y9DUD0_9PSEU</name>
<evidence type="ECO:0000256" key="4">
    <source>
        <dbReference type="PROSITE-ProRule" id="PRU00335"/>
    </source>
</evidence>
<dbReference type="InterPro" id="IPR036271">
    <property type="entry name" value="Tet_transcr_reg_TetR-rel_C_sf"/>
</dbReference>
<dbReference type="PROSITE" id="PS50977">
    <property type="entry name" value="HTH_TETR_2"/>
    <property type="match status" value="1"/>
</dbReference>
<dbReference type="EMBL" id="JACCBN010000001">
    <property type="protein sequence ID" value="NYD35698.1"/>
    <property type="molecule type" value="Genomic_DNA"/>
</dbReference>
<evidence type="ECO:0000256" key="1">
    <source>
        <dbReference type="ARBA" id="ARBA00023015"/>
    </source>
</evidence>
<protein>
    <submittedName>
        <fullName evidence="6">AcrR family transcriptional regulator</fullName>
    </submittedName>
</protein>
<comment type="caution">
    <text evidence="6">The sequence shown here is derived from an EMBL/GenBank/DDBJ whole genome shotgun (WGS) entry which is preliminary data.</text>
</comment>
<dbReference type="Gene3D" id="1.10.10.60">
    <property type="entry name" value="Homeodomain-like"/>
    <property type="match status" value="1"/>
</dbReference>
<dbReference type="InterPro" id="IPR001647">
    <property type="entry name" value="HTH_TetR"/>
</dbReference>
<evidence type="ECO:0000313" key="6">
    <source>
        <dbReference type="EMBL" id="NYD35698.1"/>
    </source>
</evidence>
<evidence type="ECO:0000256" key="3">
    <source>
        <dbReference type="ARBA" id="ARBA00023163"/>
    </source>
</evidence>
<sequence length="206" mass="22176">MSADPGAGRRRRLSEEERRRQILAATVSTVAAHGYDNASLARIAEQAGVSKGLVSHYFGTKEDLMAHAATEAVRVVREAIAAELDLAAPVPVVVRAALHRAAHLRTTHREVVAALGQILTQLRAADGSPRLSLADYEETYRAQEVLFRRGQAEGTLRDLDPRVVAVTYQGAIDSMLGYAEAHPDTDLDRYADTLADLLLGGLQVGG</sequence>
<accession>A0A7Y9DUD0</accession>
<keyword evidence="3" id="KW-0804">Transcription</keyword>
<dbReference type="RefSeq" id="WP_179793494.1">
    <property type="nucleotide sequence ID" value="NZ_BAABHP010000017.1"/>
</dbReference>
<dbReference type="AlphaFoldDB" id="A0A7Y9DUD0"/>
<evidence type="ECO:0000259" key="5">
    <source>
        <dbReference type="PROSITE" id="PS50977"/>
    </source>
</evidence>
<keyword evidence="1" id="KW-0805">Transcription regulation</keyword>
<dbReference type="GO" id="GO:0003700">
    <property type="term" value="F:DNA-binding transcription factor activity"/>
    <property type="evidence" value="ECO:0007669"/>
    <property type="project" value="TreeGrafter"/>
</dbReference>
<dbReference type="InterPro" id="IPR023772">
    <property type="entry name" value="DNA-bd_HTH_TetR-type_CS"/>
</dbReference>
<feature type="domain" description="HTH tetR-type" evidence="5">
    <location>
        <begin position="16"/>
        <end position="76"/>
    </location>
</feature>
<dbReference type="GO" id="GO:0000976">
    <property type="term" value="F:transcription cis-regulatory region binding"/>
    <property type="evidence" value="ECO:0007669"/>
    <property type="project" value="TreeGrafter"/>
</dbReference>
<dbReference type="Pfam" id="PF00440">
    <property type="entry name" value="TetR_N"/>
    <property type="match status" value="1"/>
</dbReference>
<dbReference type="InterPro" id="IPR009057">
    <property type="entry name" value="Homeodomain-like_sf"/>
</dbReference>
<dbReference type="PANTHER" id="PTHR30055">
    <property type="entry name" value="HTH-TYPE TRANSCRIPTIONAL REGULATOR RUTR"/>
    <property type="match status" value="1"/>
</dbReference>
<dbReference type="InterPro" id="IPR050109">
    <property type="entry name" value="HTH-type_TetR-like_transc_reg"/>
</dbReference>
<evidence type="ECO:0000256" key="2">
    <source>
        <dbReference type="ARBA" id="ARBA00023125"/>
    </source>
</evidence>
<evidence type="ECO:0000313" key="7">
    <source>
        <dbReference type="Proteomes" id="UP000535890"/>
    </source>
</evidence>
<keyword evidence="7" id="KW-1185">Reference proteome</keyword>